<keyword evidence="5" id="KW-0822">Tryptophan biosynthesis</keyword>
<dbReference type="CDD" id="cd04724">
    <property type="entry name" value="Tryptophan_synthase_alpha"/>
    <property type="match status" value="1"/>
</dbReference>
<evidence type="ECO:0000256" key="1">
    <source>
        <dbReference type="ARBA" id="ARBA00004733"/>
    </source>
</evidence>
<dbReference type="NCBIfam" id="TIGR00262">
    <property type="entry name" value="trpA"/>
    <property type="match status" value="1"/>
</dbReference>
<dbReference type="AlphaFoldDB" id="A0A1M6GJZ9"/>
<comment type="subunit">
    <text evidence="2">Tetramer of two alpha and two beta chains.</text>
</comment>
<dbReference type="InterPro" id="IPR011060">
    <property type="entry name" value="RibuloseP-bd_barrel"/>
</dbReference>
<proteinExistence type="inferred from homology"/>
<keyword evidence="6" id="KW-0057">Aromatic amino acid biosynthesis</keyword>
<dbReference type="SUPFAM" id="SSF51366">
    <property type="entry name" value="Ribulose-phoshate binding barrel"/>
    <property type="match status" value="1"/>
</dbReference>
<dbReference type="Pfam" id="PF00290">
    <property type="entry name" value="Trp_syntA"/>
    <property type="match status" value="1"/>
</dbReference>
<organism evidence="10 11">
    <name type="scientific">Clostridium amylolyticum</name>
    <dbReference type="NCBI Taxonomy" id="1121298"/>
    <lineage>
        <taxon>Bacteria</taxon>
        <taxon>Bacillati</taxon>
        <taxon>Bacillota</taxon>
        <taxon>Clostridia</taxon>
        <taxon>Eubacteriales</taxon>
        <taxon>Clostridiaceae</taxon>
        <taxon>Clostridium</taxon>
    </lineage>
</organism>
<evidence type="ECO:0000256" key="7">
    <source>
        <dbReference type="ARBA" id="ARBA00023239"/>
    </source>
</evidence>
<protein>
    <recommendedName>
        <fullName evidence="3">tryptophan synthase</fullName>
        <ecNumber evidence="3">4.2.1.20</ecNumber>
    </recommendedName>
</protein>
<evidence type="ECO:0000313" key="11">
    <source>
        <dbReference type="Proteomes" id="UP000184080"/>
    </source>
</evidence>
<dbReference type="InterPro" id="IPR002028">
    <property type="entry name" value="Trp_synthase_suA"/>
</dbReference>
<evidence type="ECO:0000313" key="10">
    <source>
        <dbReference type="EMBL" id="SHJ10287.1"/>
    </source>
</evidence>
<dbReference type="GO" id="GO:0005829">
    <property type="term" value="C:cytosol"/>
    <property type="evidence" value="ECO:0007669"/>
    <property type="project" value="TreeGrafter"/>
</dbReference>
<dbReference type="Proteomes" id="UP000184080">
    <property type="component" value="Unassembled WGS sequence"/>
</dbReference>
<evidence type="ECO:0000256" key="8">
    <source>
        <dbReference type="ARBA" id="ARBA00049047"/>
    </source>
</evidence>
<dbReference type="UniPathway" id="UPA00035">
    <property type="reaction ID" value="UER00044"/>
</dbReference>
<dbReference type="InterPro" id="IPR013785">
    <property type="entry name" value="Aldolase_TIM"/>
</dbReference>
<evidence type="ECO:0000256" key="4">
    <source>
        <dbReference type="ARBA" id="ARBA00022605"/>
    </source>
</evidence>
<dbReference type="EMBL" id="FQZO01000003">
    <property type="protein sequence ID" value="SHJ10287.1"/>
    <property type="molecule type" value="Genomic_DNA"/>
</dbReference>
<evidence type="ECO:0000256" key="9">
    <source>
        <dbReference type="RuleBase" id="RU003662"/>
    </source>
</evidence>
<accession>A0A1M6GJZ9</accession>
<evidence type="ECO:0000256" key="3">
    <source>
        <dbReference type="ARBA" id="ARBA00012043"/>
    </source>
</evidence>
<dbReference type="STRING" id="1121298.SAMN05444401_2147"/>
<sequence>MKKLAIYVTINYPNKEEFFKTLDVLEKCKVDYLELGVPVTNPYMDGQIIKDSHKQVLDMGLDNKEFYDTLHEIKSKYKNFKLILMTYKEGLIKYDLLNNSDYYDGLLCVDEFVENTNNVNPIQLYNEDLNEEELQLKLKNNMIFAYAMSGRGKTGSFNSLPDEYKKTMKRIRKYSDLDVLIGFGISTKEHTKSIIDNSADGVIIGSNFMKLMGHKDYNLLEQYIMDIKSAL</sequence>
<dbReference type="GO" id="GO:0004834">
    <property type="term" value="F:tryptophan synthase activity"/>
    <property type="evidence" value="ECO:0007669"/>
    <property type="project" value="UniProtKB-EC"/>
</dbReference>
<keyword evidence="11" id="KW-1185">Reference proteome</keyword>
<dbReference type="Gene3D" id="3.20.20.70">
    <property type="entry name" value="Aldolase class I"/>
    <property type="match status" value="1"/>
</dbReference>
<gene>
    <name evidence="10" type="ORF">SAMN05444401_2147</name>
</gene>
<dbReference type="RefSeq" id="WP_073006350.1">
    <property type="nucleotide sequence ID" value="NZ_FQZO01000003.1"/>
</dbReference>
<dbReference type="PANTHER" id="PTHR43406:SF1">
    <property type="entry name" value="TRYPTOPHAN SYNTHASE ALPHA CHAIN, CHLOROPLASTIC"/>
    <property type="match status" value="1"/>
</dbReference>
<dbReference type="PANTHER" id="PTHR43406">
    <property type="entry name" value="TRYPTOPHAN SYNTHASE, ALPHA CHAIN"/>
    <property type="match status" value="1"/>
</dbReference>
<keyword evidence="4" id="KW-0028">Amino-acid biosynthesis</keyword>
<reference evidence="10 11" key="1">
    <citation type="submission" date="2016-11" db="EMBL/GenBank/DDBJ databases">
        <authorList>
            <person name="Jaros S."/>
            <person name="Januszkiewicz K."/>
            <person name="Wedrychowicz H."/>
        </authorList>
    </citation>
    <scope>NUCLEOTIDE SEQUENCE [LARGE SCALE GENOMIC DNA]</scope>
    <source>
        <strain evidence="10 11">DSM 21864</strain>
    </source>
</reference>
<evidence type="ECO:0000256" key="5">
    <source>
        <dbReference type="ARBA" id="ARBA00022822"/>
    </source>
</evidence>
<dbReference type="EC" id="4.2.1.20" evidence="3"/>
<evidence type="ECO:0000256" key="2">
    <source>
        <dbReference type="ARBA" id="ARBA00011270"/>
    </source>
</evidence>
<comment type="similarity">
    <text evidence="9">Belongs to the TrpA family.</text>
</comment>
<comment type="catalytic activity">
    <reaction evidence="8">
        <text>(1S,2R)-1-C-(indol-3-yl)glycerol 3-phosphate + L-serine = D-glyceraldehyde 3-phosphate + L-tryptophan + H2O</text>
        <dbReference type="Rhea" id="RHEA:10532"/>
        <dbReference type="ChEBI" id="CHEBI:15377"/>
        <dbReference type="ChEBI" id="CHEBI:33384"/>
        <dbReference type="ChEBI" id="CHEBI:57912"/>
        <dbReference type="ChEBI" id="CHEBI:58866"/>
        <dbReference type="ChEBI" id="CHEBI:59776"/>
        <dbReference type="EC" id="4.2.1.20"/>
    </reaction>
</comment>
<keyword evidence="7" id="KW-0456">Lyase</keyword>
<dbReference type="OrthoDB" id="9804578at2"/>
<evidence type="ECO:0000256" key="6">
    <source>
        <dbReference type="ARBA" id="ARBA00023141"/>
    </source>
</evidence>
<comment type="pathway">
    <text evidence="1">Amino-acid biosynthesis; L-tryptophan biosynthesis; L-tryptophan from chorismate: step 5/5.</text>
</comment>
<name>A0A1M6GJZ9_9CLOT</name>